<evidence type="ECO:0000313" key="1">
    <source>
        <dbReference type="EMBL" id="OBI43931.1"/>
    </source>
</evidence>
<gene>
    <name evidence="1" type="ORF">A5707_03950</name>
</gene>
<accession>A0A1A2Z435</accession>
<protein>
    <submittedName>
        <fullName evidence="1">Uncharacterized protein</fullName>
    </submittedName>
</protein>
<sequence>MSAKFRLSCAGRAPEIRVDGVQQLARRRVRDLLMRWIRIPTQSASIHSQRMYHGVRPVKVLAVATIRLAVSAAMR</sequence>
<name>A0A1A2Z435_9MYCO</name>
<organism evidence="1 2">
    <name type="scientific">Mycobacterium kyorinense</name>
    <dbReference type="NCBI Taxonomy" id="487514"/>
    <lineage>
        <taxon>Bacteria</taxon>
        <taxon>Bacillati</taxon>
        <taxon>Actinomycetota</taxon>
        <taxon>Actinomycetes</taxon>
        <taxon>Mycobacteriales</taxon>
        <taxon>Mycobacteriaceae</taxon>
        <taxon>Mycobacterium</taxon>
    </lineage>
</organism>
<comment type="caution">
    <text evidence="1">The sequence shown here is derived from an EMBL/GenBank/DDBJ whole genome shotgun (WGS) entry which is preliminary data.</text>
</comment>
<reference evidence="2" key="1">
    <citation type="submission" date="2016-06" db="EMBL/GenBank/DDBJ databases">
        <authorList>
            <person name="Sutton G."/>
            <person name="Brinkac L."/>
            <person name="Sanka R."/>
            <person name="Adams M."/>
            <person name="Lau E."/>
            <person name="Sam S."/>
            <person name="Sreng N."/>
            <person name="Him V."/>
            <person name="Kerleguer A."/>
            <person name="Cheng S."/>
        </authorList>
    </citation>
    <scope>NUCLEOTIDE SEQUENCE [LARGE SCALE GENOMIC DNA]</scope>
    <source>
        <strain evidence="2">E861</strain>
    </source>
</reference>
<dbReference type="Proteomes" id="UP000093592">
    <property type="component" value="Unassembled WGS sequence"/>
</dbReference>
<evidence type="ECO:0000313" key="2">
    <source>
        <dbReference type="Proteomes" id="UP000093592"/>
    </source>
</evidence>
<dbReference type="EMBL" id="LZKJ01000143">
    <property type="protein sequence ID" value="OBI43931.1"/>
    <property type="molecule type" value="Genomic_DNA"/>
</dbReference>
<proteinExistence type="predicted"/>
<dbReference type="AlphaFoldDB" id="A0A1A2Z435"/>